<dbReference type="InterPro" id="IPR013783">
    <property type="entry name" value="Ig-like_fold"/>
</dbReference>
<dbReference type="EMBL" id="CAJOBC010004029">
    <property type="protein sequence ID" value="CAF3811560.1"/>
    <property type="molecule type" value="Genomic_DNA"/>
</dbReference>
<gene>
    <name evidence="2" type="ORF">GPM918_LOCUS15796</name>
    <name evidence="3" type="ORF">SRO942_LOCUS15796</name>
</gene>
<sequence>MTTIYVYTEETIMIDIPTDDKDGDIVRCHMDDGFLCEQCTLHYPCRLVYHASYYNQSETINIIIEDFEPFSHLPLSFVTLQLKIKVVDSGHSQPPLYVGDRPDNSCIAAQPNTVVRERFVFEVGRPDLNLIDISINPPLFGLIKHEITRSRDQIYFMFIEWRPTVIGTYHICITGTDSFSQTSHPACLTVQVDDTDIETPEYIQSTQQPNNTTSISQYQQVWTIQITKPIYRPVATKRPTFIRFINRNTEQSVYDIDIETSSDVFYQNQTLIFYTNYIFIPSSLYYITFDSGVLEGNRTSCAESKPHLDYTFWSFFVDLSCTRQCRHGIADCRTSTCRCIDDNRFTGVDCEQCRPPYYGKFCQKIPYVFSIDPSTVSELETNQTWNLTINGDNFNLTSPSHLSCRIGDKTVIPLSISNTQVVCSVNHTRSAALYTVYLLTDNGKIIESVGSIRLHVIADCPDYGCVQGQGRCAFGSCLCVYPYTGANCSIAPVPPMLKSFPNLTLAEQISFSLNLTDYLIQGEKPLKWLLESKLRSHINLASDSTILIWPAPVPSSERYKVTVIVEQTSTGTRALQMFYIHVPFTYNISVKFIDEIANSILVQPFPRLRIVGQVQPFDNSYNLTTPQISVWIVVNNNSNMRRYLPSMNLLNSTHFETHYTPLSMEFGVLSLGGSHLMLKGIDDNLVQDSLILFGIKIIPYNNSVLNLTSEIIHNFQTVAHLINPTPIDIQNLTVHLAQPSNDLFSYELILNCTKNNHTISYTNFELVGNTSKILSNDQCGISLSILFHEPYSGLIEFYFGSTTNMTIQTSLNLQVKVRSSEVKLNIEPNLIERKVKRGSFSYAEAHVFNRGSQTSPIIEIQVPQNQTYIQPLSRRLPPIASDDCAILTFSINMPNNTTLGTEIRITCVVVDTSRNITASVTFRLTVVSEAKINVTFLIENQLSHSLLNNHPYVSNATIRVANPNLKVDHKLISNEHGQTSSIQLEADTYMISVEAMKHKSFSIFYTLLATELGQKIVISLQKEIVSYELIAKPFSNDELDIDLEAIFDKTLPIPILTLSPNLFKLDQLESEMNMNKVDLILTNNGAIQTDNVKIEFPSNHPFLKFKILQEPISSIPPNSSIIITMTIERSTIASVLRNRTCTLKSKLTWEYTTGKRQLQEQAPLPLFNGKDCAPLIPVDETPSMSEWQIHREIKSCAGPLRCSNGIYQCIRGFVKGQLGCAVAATDEQAQRYGYDKANRRLASIAMMSSSDYKSLIISLGLLCNTTASSGDEIPTIATSQWNPHLCTSNIDKFCLNKINRRSVSPTVTVANDLQSILQAINNYRQIYTVLFGSELWAYVQDSNWFRTFAQAISSNESLSDKEYKILTMVLPYGINLTSTQEFLSHYNQTLHDWLTTNKSIKLSNHLRQLQEDFHFIQNKSYNDFFQAFYAIYENFQKSSEQQHNSNPLCTKIGIQLQQQVVVTSQGFNASLKMSNLGNASITNIRFCLWIEDGLNKHDDRTSLFNISQPQFAGSLTSISGNDHISPQLDGSVTWWIIPNVTAAQIVQKTYRLGGNLSYGIEDEIIELTIYSEIITILPEAELHIAYFLQKNVVANEEAILAMLISNSGYDQVKNFHLNSGHLKLINNEHGLEVPFEWTSMKIDQEIVSSPTFSFNLTSVKSMTTTLVEWSLTTPVHGEFISFDATYTEQNLIGQRQFSIIKSLRSHMLIHRVSLDILDSQLVDNQLDFLVNDQLNNDNIPDNVYSSTNATLFFPVYHVHNVTTNIFSENSNIKLIVQSNADGLVPVNAYIYLRLNYTNYTNYKVLNGSKHVQNGKNISIVMNTWMTDGYLHVFDRLSSATTQTYEIILETRIKSTTTVKTSTTRTPIGTNTTKALTNTTSTSNITTTDTTRPSTLSSSALSIINSTSHSGSSSITTTKQISVNRTVTIAPSSTATVLGISSSLPVVVINDTKASTTEMMRSTTTLPMVFRPILNYFIEFLFTLIIDLTKWFMNNLLMIEQQLLKDFHYAVLESSVYLGSLSAIIHLFNTEYRTSDDVLEDLKQQSSMNNSKLKQGQLTSSVTNESIRNIQIWYQCFDTGKIQATKCNHSIKNKHSTMLSLVIFISMQFYYWI</sequence>
<dbReference type="Gene3D" id="2.60.40.10">
    <property type="entry name" value="Immunoglobulins"/>
    <property type="match status" value="1"/>
</dbReference>
<name>A0A814JRX1_9BILA</name>
<evidence type="ECO:0000256" key="1">
    <source>
        <dbReference type="SAM" id="MobiDB-lite"/>
    </source>
</evidence>
<evidence type="ECO:0000313" key="4">
    <source>
        <dbReference type="Proteomes" id="UP000663829"/>
    </source>
</evidence>
<organism evidence="2 4">
    <name type="scientific">Didymodactylos carnosus</name>
    <dbReference type="NCBI Taxonomy" id="1234261"/>
    <lineage>
        <taxon>Eukaryota</taxon>
        <taxon>Metazoa</taxon>
        <taxon>Spiralia</taxon>
        <taxon>Gnathifera</taxon>
        <taxon>Rotifera</taxon>
        <taxon>Eurotatoria</taxon>
        <taxon>Bdelloidea</taxon>
        <taxon>Philodinida</taxon>
        <taxon>Philodinidae</taxon>
        <taxon>Didymodactylos</taxon>
    </lineage>
</organism>
<evidence type="ECO:0008006" key="5">
    <source>
        <dbReference type="Google" id="ProtNLM"/>
    </source>
</evidence>
<dbReference type="InterPro" id="IPR014756">
    <property type="entry name" value="Ig_E-set"/>
</dbReference>
<evidence type="ECO:0000313" key="3">
    <source>
        <dbReference type="EMBL" id="CAF3811560.1"/>
    </source>
</evidence>
<evidence type="ECO:0000313" key="2">
    <source>
        <dbReference type="EMBL" id="CAF1041360.1"/>
    </source>
</evidence>
<keyword evidence="4" id="KW-1185">Reference proteome</keyword>
<accession>A0A814JRX1</accession>
<dbReference type="OrthoDB" id="18487at2759"/>
<reference evidence="2" key="1">
    <citation type="submission" date="2021-02" db="EMBL/GenBank/DDBJ databases">
        <authorList>
            <person name="Nowell W R."/>
        </authorList>
    </citation>
    <scope>NUCLEOTIDE SEQUENCE</scope>
</reference>
<protein>
    <recommendedName>
        <fullName evidence="5">EGF-like domain-containing protein</fullName>
    </recommendedName>
</protein>
<proteinExistence type="predicted"/>
<dbReference type="InterPro" id="IPR002049">
    <property type="entry name" value="LE_dom"/>
</dbReference>
<dbReference type="Proteomes" id="UP000663829">
    <property type="component" value="Unassembled WGS sequence"/>
</dbReference>
<dbReference type="Proteomes" id="UP000681722">
    <property type="component" value="Unassembled WGS sequence"/>
</dbReference>
<dbReference type="CDD" id="cd00055">
    <property type="entry name" value="EGF_Lam"/>
    <property type="match status" value="1"/>
</dbReference>
<feature type="region of interest" description="Disordered" evidence="1">
    <location>
        <begin position="1859"/>
        <end position="1892"/>
    </location>
</feature>
<dbReference type="SUPFAM" id="SSF81296">
    <property type="entry name" value="E set domains"/>
    <property type="match status" value="1"/>
</dbReference>
<comment type="caution">
    <text evidence="2">The sequence shown here is derived from an EMBL/GenBank/DDBJ whole genome shotgun (WGS) entry which is preliminary data.</text>
</comment>
<dbReference type="EMBL" id="CAJNOQ010004029">
    <property type="protein sequence ID" value="CAF1041360.1"/>
    <property type="molecule type" value="Genomic_DNA"/>
</dbReference>